<protein>
    <submittedName>
        <fullName evidence="1">Uncharacterized protein</fullName>
    </submittedName>
</protein>
<gene>
    <name evidence="1" type="ORF">DB44_DP00020</name>
</gene>
<evidence type="ECO:0000313" key="2">
    <source>
        <dbReference type="Proteomes" id="UP000031465"/>
    </source>
</evidence>
<proteinExistence type="predicted"/>
<comment type="caution">
    <text evidence="1">The sequence shown here is derived from an EMBL/GenBank/DDBJ whole genome shotgun (WGS) entry which is preliminary data.</text>
</comment>
<dbReference type="AlphaFoldDB" id="A0A0C1H982"/>
<organism evidence="1 2">
    <name type="scientific">Candidatus Protochlamydia amoebophila</name>
    <dbReference type="NCBI Taxonomy" id="362787"/>
    <lineage>
        <taxon>Bacteria</taxon>
        <taxon>Pseudomonadati</taxon>
        <taxon>Chlamydiota</taxon>
        <taxon>Chlamydiia</taxon>
        <taxon>Parachlamydiales</taxon>
        <taxon>Parachlamydiaceae</taxon>
        <taxon>Candidatus Protochlamydia</taxon>
    </lineage>
</organism>
<dbReference type="PATRIC" id="fig|362787.3.peg.1417"/>
<evidence type="ECO:0000313" key="1">
    <source>
        <dbReference type="EMBL" id="KIC71443.1"/>
    </source>
</evidence>
<sequence>MFLLQERLVISVLPFAKTFSLEEKNLDSFIKKLTKKFGNLANEMMLDSQVSHFASNVY</sequence>
<accession>A0A0C1H982</accession>
<dbReference type="Proteomes" id="UP000031465">
    <property type="component" value="Unassembled WGS sequence"/>
</dbReference>
<reference evidence="1 2" key="1">
    <citation type="journal article" date="2014" name="Mol. Biol. Evol.">
        <title>Massive expansion of Ubiquitination-related gene families within the Chlamydiae.</title>
        <authorList>
            <person name="Domman D."/>
            <person name="Collingro A."/>
            <person name="Lagkouvardos I."/>
            <person name="Gehre L."/>
            <person name="Weinmaier T."/>
            <person name="Rattei T."/>
            <person name="Subtil A."/>
            <person name="Horn M."/>
        </authorList>
    </citation>
    <scope>NUCLEOTIDE SEQUENCE [LARGE SCALE GENOMIC DNA]</scope>
    <source>
        <strain evidence="1 2">EI2</strain>
    </source>
</reference>
<dbReference type="EMBL" id="JSAN01000088">
    <property type="protein sequence ID" value="KIC71443.1"/>
    <property type="molecule type" value="Genomic_DNA"/>
</dbReference>
<name>A0A0C1H982_9BACT</name>